<gene>
    <name evidence="2" type="ORF">KIH74_10160</name>
</gene>
<comment type="caution">
    <text evidence="2">The sequence shown here is derived from an EMBL/GenBank/DDBJ whole genome shotgun (WGS) entry which is preliminary data.</text>
</comment>
<dbReference type="EMBL" id="JAHBAY010000003">
    <property type="protein sequence ID" value="MBT0769285.1"/>
    <property type="molecule type" value="Genomic_DNA"/>
</dbReference>
<protein>
    <submittedName>
        <fullName evidence="2">MarR family transcriptional regulator</fullName>
    </submittedName>
</protein>
<sequence>MSHGDYLALGEELRTVIGDLVRRAKVSDELPANHAMALGHLDRTGPATIAELATACQIRHQSMTAIVQQIAARGEATAERHPTDRRAVLYSITEAGRAELRRDRKARASWLAESIESHFGENTREVEKAIGVLRQLRDDR</sequence>
<feature type="domain" description="HTH marR-type" evidence="1">
    <location>
        <begin position="1"/>
        <end position="138"/>
    </location>
</feature>
<dbReference type="PANTHER" id="PTHR39515">
    <property type="entry name" value="CONSERVED PROTEIN"/>
    <property type="match status" value="1"/>
</dbReference>
<evidence type="ECO:0000313" key="3">
    <source>
        <dbReference type="Proteomes" id="UP001197247"/>
    </source>
</evidence>
<dbReference type="SUPFAM" id="SSF46785">
    <property type="entry name" value="Winged helix' DNA-binding domain"/>
    <property type="match status" value="1"/>
</dbReference>
<reference evidence="2 3" key="1">
    <citation type="submission" date="2021-05" db="EMBL/GenBank/DDBJ databases">
        <title>Kineosporia and Streptomyces sp. nov. two new marine actinobacteria isolated from Coral.</title>
        <authorList>
            <person name="Buangrab K."/>
            <person name="Sutthacheep M."/>
            <person name="Yeemin T."/>
            <person name="Harunari E."/>
            <person name="Igarashi Y."/>
            <person name="Kanchanasin P."/>
            <person name="Tanasupawat S."/>
            <person name="Phongsopitanun W."/>
        </authorList>
    </citation>
    <scope>NUCLEOTIDE SEQUENCE [LARGE SCALE GENOMIC DNA]</scope>
    <source>
        <strain evidence="2 3">J2-2</strain>
    </source>
</reference>
<dbReference type="InterPro" id="IPR000835">
    <property type="entry name" value="HTH_MarR-typ"/>
</dbReference>
<accession>A0ABS5TE10</accession>
<dbReference type="RefSeq" id="WP_214155559.1">
    <property type="nucleotide sequence ID" value="NZ_JAHBAY010000003.1"/>
</dbReference>
<dbReference type="InterPro" id="IPR052526">
    <property type="entry name" value="HTH-type_Bedaq_tolerance"/>
</dbReference>
<dbReference type="Proteomes" id="UP001197247">
    <property type="component" value="Unassembled WGS sequence"/>
</dbReference>
<organism evidence="2 3">
    <name type="scientific">Kineosporia corallincola</name>
    <dbReference type="NCBI Taxonomy" id="2835133"/>
    <lineage>
        <taxon>Bacteria</taxon>
        <taxon>Bacillati</taxon>
        <taxon>Actinomycetota</taxon>
        <taxon>Actinomycetes</taxon>
        <taxon>Kineosporiales</taxon>
        <taxon>Kineosporiaceae</taxon>
        <taxon>Kineosporia</taxon>
    </lineage>
</organism>
<dbReference type="Gene3D" id="1.10.10.10">
    <property type="entry name" value="Winged helix-like DNA-binding domain superfamily/Winged helix DNA-binding domain"/>
    <property type="match status" value="1"/>
</dbReference>
<evidence type="ECO:0000259" key="1">
    <source>
        <dbReference type="PROSITE" id="PS50995"/>
    </source>
</evidence>
<dbReference type="PANTHER" id="PTHR39515:SF2">
    <property type="entry name" value="HTH-TYPE TRANSCRIPTIONAL REGULATOR RV0880"/>
    <property type="match status" value="1"/>
</dbReference>
<dbReference type="InterPro" id="IPR036390">
    <property type="entry name" value="WH_DNA-bd_sf"/>
</dbReference>
<proteinExistence type="predicted"/>
<dbReference type="PROSITE" id="PS50995">
    <property type="entry name" value="HTH_MARR_2"/>
    <property type="match status" value="1"/>
</dbReference>
<name>A0ABS5TE10_9ACTN</name>
<dbReference type="Pfam" id="PF12802">
    <property type="entry name" value="MarR_2"/>
    <property type="match status" value="1"/>
</dbReference>
<keyword evidence="3" id="KW-1185">Reference proteome</keyword>
<evidence type="ECO:0000313" key="2">
    <source>
        <dbReference type="EMBL" id="MBT0769285.1"/>
    </source>
</evidence>
<dbReference type="InterPro" id="IPR036388">
    <property type="entry name" value="WH-like_DNA-bd_sf"/>
</dbReference>
<dbReference type="SMART" id="SM00347">
    <property type="entry name" value="HTH_MARR"/>
    <property type="match status" value="1"/>
</dbReference>